<dbReference type="STRING" id="163.SAMN04487775_10320"/>
<sequence length="119" mass="13412">MSRAIDGTKRKNRRVKILKLAKGFRGDRKSNYKPAKDAVTKALGHAYVDRRDRKHEFRTLWIARINAAVREEGMTYSQFINGVNKAGIKLNRKALSNMAIEDPVAFKAVVEAAKKAVQA</sequence>
<dbReference type="HAMAP" id="MF_00382">
    <property type="entry name" value="Ribosomal_bL20"/>
    <property type="match status" value="1"/>
</dbReference>
<organism evidence="1 2">
    <name type="scientific">Treponema bryantii</name>
    <dbReference type="NCBI Taxonomy" id="163"/>
    <lineage>
        <taxon>Bacteria</taxon>
        <taxon>Pseudomonadati</taxon>
        <taxon>Spirochaetota</taxon>
        <taxon>Spirochaetia</taxon>
        <taxon>Spirochaetales</taxon>
        <taxon>Treponemataceae</taxon>
        <taxon>Treponema</taxon>
    </lineage>
</organism>
<dbReference type="Proteomes" id="UP000182360">
    <property type="component" value="Unassembled WGS sequence"/>
</dbReference>
<dbReference type="Gene3D" id="1.10.1900.20">
    <property type="entry name" value="Ribosomal protein L20"/>
    <property type="match status" value="1"/>
</dbReference>
<dbReference type="GO" id="GO:0003735">
    <property type="term" value="F:structural constituent of ribosome"/>
    <property type="evidence" value="ECO:0007669"/>
    <property type="project" value="InterPro"/>
</dbReference>
<evidence type="ECO:0000313" key="2">
    <source>
        <dbReference type="Proteomes" id="UP000182360"/>
    </source>
</evidence>
<dbReference type="GO" id="GO:0000027">
    <property type="term" value="P:ribosomal large subunit assembly"/>
    <property type="evidence" value="ECO:0007669"/>
    <property type="project" value="UniProtKB-UniRule"/>
</dbReference>
<dbReference type="PRINTS" id="PR00062">
    <property type="entry name" value="RIBOSOMALL20"/>
</dbReference>
<proteinExistence type="inferred from homology"/>
<dbReference type="PANTHER" id="PTHR10986">
    <property type="entry name" value="39S RIBOSOMAL PROTEIN L20"/>
    <property type="match status" value="1"/>
</dbReference>
<dbReference type="CDD" id="cd07026">
    <property type="entry name" value="Ribosomal_L20"/>
    <property type="match status" value="1"/>
</dbReference>
<dbReference type="GO" id="GO:0019843">
    <property type="term" value="F:rRNA binding"/>
    <property type="evidence" value="ECO:0007669"/>
    <property type="project" value="UniProtKB-UniRule"/>
</dbReference>
<protein>
    <submittedName>
        <fullName evidence="1">Large subunit ribosomal protein L20</fullName>
    </submittedName>
</protein>
<accession>A0A1H9I2K9</accession>
<dbReference type="OrthoDB" id="9808966at2"/>
<name>A0A1H9I2K9_9SPIR</name>
<dbReference type="EMBL" id="FOFU01000008">
    <property type="protein sequence ID" value="SEQ68758.1"/>
    <property type="molecule type" value="Genomic_DNA"/>
</dbReference>
<dbReference type="InterPro" id="IPR049946">
    <property type="entry name" value="RIBOSOMAL_L20_CS"/>
</dbReference>
<reference evidence="1 2" key="1">
    <citation type="submission" date="2016-10" db="EMBL/GenBank/DDBJ databases">
        <authorList>
            <person name="de Groot N.N."/>
        </authorList>
    </citation>
    <scope>NUCLEOTIDE SEQUENCE [LARGE SCALE GENOMIC DNA]</scope>
    <source>
        <strain evidence="1 2">B25</strain>
    </source>
</reference>
<dbReference type="PROSITE" id="PS00937">
    <property type="entry name" value="RIBOSOMAL_L20"/>
    <property type="match status" value="1"/>
</dbReference>
<dbReference type="GO" id="GO:0005840">
    <property type="term" value="C:ribosome"/>
    <property type="evidence" value="ECO:0007669"/>
    <property type="project" value="UniProtKB-KW"/>
</dbReference>
<dbReference type="InterPro" id="IPR035566">
    <property type="entry name" value="Ribosomal_protein_bL20_C"/>
</dbReference>
<dbReference type="eggNOG" id="COG0292">
    <property type="taxonomic scope" value="Bacteria"/>
</dbReference>
<keyword evidence="1" id="KW-0689">Ribosomal protein</keyword>
<dbReference type="InterPro" id="IPR005813">
    <property type="entry name" value="Ribosomal_bL20"/>
</dbReference>
<evidence type="ECO:0000313" key="1">
    <source>
        <dbReference type="EMBL" id="SEQ68758.1"/>
    </source>
</evidence>
<keyword evidence="2" id="KW-1185">Reference proteome</keyword>
<dbReference type="Pfam" id="PF00453">
    <property type="entry name" value="Ribosomal_L20"/>
    <property type="match status" value="1"/>
</dbReference>
<dbReference type="NCBIfam" id="TIGR01032">
    <property type="entry name" value="rplT_bact"/>
    <property type="match status" value="1"/>
</dbReference>
<gene>
    <name evidence="1" type="ORF">SAMN04487977_10889</name>
</gene>
<dbReference type="Gene3D" id="6.10.160.10">
    <property type="match status" value="1"/>
</dbReference>
<keyword evidence="1" id="KW-0687">Ribonucleoprotein</keyword>
<dbReference type="SUPFAM" id="SSF74731">
    <property type="entry name" value="Ribosomal protein L20"/>
    <property type="match status" value="1"/>
</dbReference>
<dbReference type="GO" id="GO:1990904">
    <property type="term" value="C:ribonucleoprotein complex"/>
    <property type="evidence" value="ECO:0007669"/>
    <property type="project" value="UniProtKB-KW"/>
</dbReference>
<dbReference type="GO" id="GO:0006412">
    <property type="term" value="P:translation"/>
    <property type="evidence" value="ECO:0007669"/>
    <property type="project" value="InterPro"/>
</dbReference>